<feature type="domain" description="UmuC" evidence="7">
    <location>
        <begin position="87"/>
        <end position="210"/>
    </location>
</feature>
<proteinExistence type="inferred from homology"/>
<comment type="subunit">
    <text evidence="2">Monomer.</text>
</comment>
<comment type="similarity">
    <text evidence="1">Belongs to the DNA polymerase type-Y family.</text>
</comment>
<evidence type="ECO:0000256" key="1">
    <source>
        <dbReference type="ARBA" id="ARBA00010945"/>
    </source>
</evidence>
<reference evidence="9 10" key="1">
    <citation type="submission" date="2018-09" db="EMBL/GenBank/DDBJ databases">
        <title>Sphingomonas sp. DAC4.</title>
        <authorList>
            <person name="Seo T."/>
        </authorList>
    </citation>
    <scope>NUCLEOTIDE SEQUENCE [LARGE SCALE GENOMIC DNA]</scope>
    <source>
        <strain evidence="9 10">DAC4</strain>
    </source>
</reference>
<dbReference type="Gene3D" id="3.40.1170.60">
    <property type="match status" value="1"/>
</dbReference>
<organism evidence="9 10">
    <name type="scientific">Sphingomonas edaphi</name>
    <dbReference type="NCBI Taxonomy" id="2315689"/>
    <lineage>
        <taxon>Bacteria</taxon>
        <taxon>Pseudomonadati</taxon>
        <taxon>Pseudomonadota</taxon>
        <taxon>Alphaproteobacteria</taxon>
        <taxon>Sphingomonadales</taxon>
        <taxon>Sphingomonadaceae</taxon>
        <taxon>Sphingomonas</taxon>
    </lineage>
</organism>
<dbReference type="PANTHER" id="PTHR35369:SF2">
    <property type="entry name" value="BLR3025 PROTEIN"/>
    <property type="match status" value="1"/>
</dbReference>
<protein>
    <recommendedName>
        <fullName evidence="3">DNA-directed DNA polymerase</fullName>
        <ecNumber evidence="3">2.7.7.7</ecNumber>
    </recommendedName>
</protein>
<comment type="catalytic activity">
    <reaction evidence="6">
        <text>DNA(n) + a 2'-deoxyribonucleoside 5'-triphosphate = DNA(n+1) + diphosphate</text>
        <dbReference type="Rhea" id="RHEA:22508"/>
        <dbReference type="Rhea" id="RHEA-COMP:17339"/>
        <dbReference type="Rhea" id="RHEA-COMP:17340"/>
        <dbReference type="ChEBI" id="CHEBI:33019"/>
        <dbReference type="ChEBI" id="CHEBI:61560"/>
        <dbReference type="ChEBI" id="CHEBI:173112"/>
        <dbReference type="EC" id="2.7.7.7"/>
    </reaction>
</comment>
<keyword evidence="4" id="KW-0227">DNA damage</keyword>
<gene>
    <name evidence="9" type="ORF">D3M59_11595</name>
</gene>
<dbReference type="InterPro" id="IPR001126">
    <property type="entry name" value="UmuC"/>
</dbReference>
<evidence type="ECO:0000256" key="3">
    <source>
        <dbReference type="ARBA" id="ARBA00012417"/>
    </source>
</evidence>
<dbReference type="InterPro" id="IPR050356">
    <property type="entry name" value="SulA_CellDiv_inhibitor"/>
</dbReference>
<dbReference type="PANTHER" id="PTHR35369">
    <property type="entry name" value="BLR3025 PROTEIN-RELATED"/>
    <property type="match status" value="1"/>
</dbReference>
<dbReference type="EC" id="2.7.7.7" evidence="3"/>
<sequence length="567" mass="62710">MPNLRRARRKPAGRSVLPDRLVRRGFRPSKSNCCAAAPVPPECAGIWSGTVTNPSSGTRRYLAIWFPVLPADRLRRQPPPDFAPKQPFALTGKIKGSMRLVALDPSAGRLGLSSGLSLADARARVPELAVFDHDPAADRRWLERLAEACLRYTPMVALDPPDGLVMDISGCSHLFGGEEGLAEDTGRRLRATGMTVRIAAGNTSAAARALARNPWQGGDECKAIRSLGITALELGEEATQALLRAGLKTVGDMAVRPMSGLAARFSGEGVERLRHLLGEVERPIVPIRPPAPVTAERRFAEPVAHTEYALSVLSELVAEVGEEMGRRDIGGRRFDATFFRSDGMTRTLSVETGRPVRDANSVVRLIRERVEGLSDPIDPGFGFDVIRIDVPVIEPLAAAQLKLEGGSISEMQMAALIDRLTTRLGRDRVRRLAPVDTHIPEQAQIALPAVEDMKPAAWQVSEAGEPPSRPLHLFDPPQPIEVMAEVPDGPPHRFKWRQGFHYIRLFEGPERIASEWWRRKDGAVDRPGLTRDYYRVEDARGRRFWIFRHGLYEEKNKPGWYLHGLFA</sequence>
<evidence type="ECO:0000259" key="7">
    <source>
        <dbReference type="Pfam" id="PF00817"/>
    </source>
</evidence>
<dbReference type="GO" id="GO:0003684">
    <property type="term" value="F:damaged DNA binding"/>
    <property type="evidence" value="ECO:0007669"/>
    <property type="project" value="InterPro"/>
</dbReference>
<evidence type="ECO:0000313" key="10">
    <source>
        <dbReference type="Proteomes" id="UP000285023"/>
    </source>
</evidence>
<dbReference type="SUPFAM" id="SSF56672">
    <property type="entry name" value="DNA/RNA polymerases"/>
    <property type="match status" value="1"/>
</dbReference>
<dbReference type="Gene3D" id="3.30.70.270">
    <property type="match status" value="1"/>
</dbReference>
<keyword evidence="10" id="KW-1185">Reference proteome</keyword>
<accession>A0A418PXY5</accession>
<feature type="domain" description="DNA polymerase Y-family little finger" evidence="8">
    <location>
        <begin position="294"/>
        <end position="375"/>
    </location>
</feature>
<dbReference type="CDD" id="cd03468">
    <property type="entry name" value="PolY_like"/>
    <property type="match status" value="1"/>
</dbReference>
<dbReference type="InterPro" id="IPR017961">
    <property type="entry name" value="DNA_pol_Y-fam_little_finger"/>
</dbReference>
<dbReference type="InterPro" id="IPR043128">
    <property type="entry name" value="Rev_trsase/Diguanyl_cyclase"/>
</dbReference>
<evidence type="ECO:0000259" key="8">
    <source>
        <dbReference type="Pfam" id="PF11799"/>
    </source>
</evidence>
<dbReference type="Pfam" id="PF11799">
    <property type="entry name" value="IMS_C"/>
    <property type="match status" value="1"/>
</dbReference>
<dbReference type="OrthoDB" id="9788640at2"/>
<evidence type="ECO:0000256" key="5">
    <source>
        <dbReference type="ARBA" id="ARBA00025589"/>
    </source>
</evidence>
<comment type="caution">
    <text evidence="9">The sequence shown here is derived from an EMBL/GenBank/DDBJ whole genome shotgun (WGS) entry which is preliminary data.</text>
</comment>
<dbReference type="InterPro" id="IPR043502">
    <property type="entry name" value="DNA/RNA_pol_sf"/>
</dbReference>
<name>A0A418PXY5_9SPHN</name>
<evidence type="ECO:0000256" key="4">
    <source>
        <dbReference type="ARBA" id="ARBA00022763"/>
    </source>
</evidence>
<dbReference type="AlphaFoldDB" id="A0A418PXY5"/>
<evidence type="ECO:0000256" key="6">
    <source>
        <dbReference type="ARBA" id="ARBA00049244"/>
    </source>
</evidence>
<comment type="function">
    <text evidence="5">Poorly processive, error-prone DNA polymerase involved in untargeted mutagenesis. Copies undamaged DNA at stalled replication forks, which arise in vivo from mismatched or misaligned primer ends. These misaligned primers can be extended by PolIV. Exhibits no 3'-5' exonuclease (proofreading) activity. May be involved in translesional synthesis, in conjunction with the beta clamp from PolIII.</text>
</comment>
<dbReference type="EMBL" id="QXTF01000005">
    <property type="protein sequence ID" value="RIX26826.1"/>
    <property type="molecule type" value="Genomic_DNA"/>
</dbReference>
<dbReference type="GO" id="GO:0006281">
    <property type="term" value="P:DNA repair"/>
    <property type="evidence" value="ECO:0007669"/>
    <property type="project" value="InterPro"/>
</dbReference>
<dbReference type="Proteomes" id="UP000285023">
    <property type="component" value="Unassembled WGS sequence"/>
</dbReference>
<evidence type="ECO:0000313" key="9">
    <source>
        <dbReference type="EMBL" id="RIX26826.1"/>
    </source>
</evidence>
<dbReference type="Pfam" id="PF00817">
    <property type="entry name" value="IMS"/>
    <property type="match status" value="1"/>
</dbReference>
<evidence type="ECO:0000256" key="2">
    <source>
        <dbReference type="ARBA" id="ARBA00011245"/>
    </source>
</evidence>